<protein>
    <submittedName>
        <fullName evidence="2">Sigma factor</fullName>
    </submittedName>
</protein>
<dbReference type="InterPro" id="IPR007627">
    <property type="entry name" value="RNA_pol_sigma70_r2"/>
</dbReference>
<dbReference type="PANTHER" id="PTHR47756">
    <property type="entry name" value="BLL6612 PROTEIN-RELATED"/>
    <property type="match status" value="1"/>
</dbReference>
<evidence type="ECO:0000313" key="3">
    <source>
        <dbReference type="Proteomes" id="UP001589627"/>
    </source>
</evidence>
<name>A0ABV5YUT6_9ACTN</name>
<evidence type="ECO:0000259" key="1">
    <source>
        <dbReference type="Pfam" id="PF04542"/>
    </source>
</evidence>
<feature type="non-terminal residue" evidence="2">
    <location>
        <position position="65"/>
    </location>
</feature>
<dbReference type="Pfam" id="PF04542">
    <property type="entry name" value="Sigma70_r2"/>
    <property type="match status" value="1"/>
</dbReference>
<keyword evidence="3" id="KW-1185">Reference proteome</keyword>
<comment type="caution">
    <text evidence="2">The sequence shown here is derived from an EMBL/GenBank/DDBJ whole genome shotgun (WGS) entry which is preliminary data.</text>
</comment>
<dbReference type="RefSeq" id="WP_378211927.1">
    <property type="nucleotide sequence ID" value="NZ_JBHLZP010000584.1"/>
</dbReference>
<dbReference type="InterPro" id="IPR013325">
    <property type="entry name" value="RNA_pol_sigma_r2"/>
</dbReference>
<sequence>MAPQVIGVLSRRFGDFEAAEDAVQEALLAAATQWPADGVPANPRGWLIQVAARRMTEQVRGEQAR</sequence>
<accession>A0ABV5YUT6</accession>
<dbReference type="EMBL" id="JBHLZP010000584">
    <property type="protein sequence ID" value="MFB9838838.1"/>
    <property type="molecule type" value="Genomic_DNA"/>
</dbReference>
<dbReference type="Proteomes" id="UP001589627">
    <property type="component" value="Unassembled WGS sequence"/>
</dbReference>
<evidence type="ECO:0000313" key="2">
    <source>
        <dbReference type="EMBL" id="MFB9838838.1"/>
    </source>
</evidence>
<gene>
    <name evidence="2" type="ORF">ACFFNX_42500</name>
</gene>
<reference evidence="2 3" key="1">
    <citation type="submission" date="2024-09" db="EMBL/GenBank/DDBJ databases">
        <authorList>
            <person name="Sun Q."/>
            <person name="Mori K."/>
        </authorList>
    </citation>
    <scope>NUCLEOTIDE SEQUENCE [LARGE SCALE GENOMIC DNA]</scope>
    <source>
        <strain evidence="2 3">TBRC 0563</strain>
    </source>
</reference>
<dbReference type="Gene3D" id="1.10.1740.10">
    <property type="match status" value="1"/>
</dbReference>
<dbReference type="SUPFAM" id="SSF88946">
    <property type="entry name" value="Sigma2 domain of RNA polymerase sigma factors"/>
    <property type="match status" value="1"/>
</dbReference>
<dbReference type="PANTHER" id="PTHR47756:SF2">
    <property type="entry name" value="BLL6612 PROTEIN"/>
    <property type="match status" value="1"/>
</dbReference>
<organism evidence="2 3">
    <name type="scientific">Actinoallomurus acaciae</name>
    <dbReference type="NCBI Taxonomy" id="502577"/>
    <lineage>
        <taxon>Bacteria</taxon>
        <taxon>Bacillati</taxon>
        <taxon>Actinomycetota</taxon>
        <taxon>Actinomycetes</taxon>
        <taxon>Streptosporangiales</taxon>
        <taxon>Thermomonosporaceae</taxon>
        <taxon>Actinoallomurus</taxon>
    </lineage>
</organism>
<proteinExistence type="predicted"/>
<feature type="domain" description="RNA polymerase sigma-70 region 2" evidence="1">
    <location>
        <begin position="2"/>
        <end position="63"/>
    </location>
</feature>